<dbReference type="PANTHER" id="PTHR23100">
    <property type="entry name" value="ARGININE BIOSYNTHESIS BIFUNCTIONAL PROTEIN ARGJ"/>
    <property type="match status" value="1"/>
</dbReference>
<evidence type="ECO:0000256" key="9">
    <source>
        <dbReference type="ARBA" id="ARBA00049439"/>
    </source>
</evidence>
<organism evidence="11 12">
    <name type="scientific">Pelotomaculum isophthalicicum JI</name>
    <dbReference type="NCBI Taxonomy" id="947010"/>
    <lineage>
        <taxon>Bacteria</taxon>
        <taxon>Bacillati</taxon>
        <taxon>Bacillota</taxon>
        <taxon>Clostridia</taxon>
        <taxon>Eubacteriales</taxon>
        <taxon>Desulfotomaculaceae</taxon>
        <taxon>Pelotomaculum</taxon>
    </lineage>
</organism>
<dbReference type="EC" id="2.3.1.35" evidence="10"/>
<accession>A0A9X4GYS2</accession>
<keyword evidence="7 10" id="KW-0511">Multifunctional enzyme</keyword>
<protein>
    <recommendedName>
        <fullName evidence="10">Arginine biosynthesis bifunctional protein ArgJ</fullName>
    </recommendedName>
    <domain>
        <recommendedName>
            <fullName evidence="10">Glutamate N-acetyltransferase</fullName>
            <ecNumber evidence="10">2.3.1.35</ecNumber>
        </recommendedName>
        <alternativeName>
            <fullName evidence="10">Ornithine acetyltransferase</fullName>
            <shortName evidence="10">OATase</shortName>
        </alternativeName>
        <alternativeName>
            <fullName evidence="10">Ornithine transacetylase</fullName>
        </alternativeName>
    </domain>
    <domain>
        <recommendedName>
            <fullName evidence="10">Amino-acid acetyltransferase</fullName>
            <ecNumber evidence="10">2.3.1.1</ecNumber>
        </recommendedName>
        <alternativeName>
            <fullName evidence="10">N-acetylglutamate synthase</fullName>
            <shortName evidence="10">AGSase</shortName>
        </alternativeName>
    </domain>
    <component>
        <recommendedName>
            <fullName evidence="10">Arginine biosynthesis bifunctional protein ArgJ alpha chain</fullName>
        </recommendedName>
    </component>
    <component>
        <recommendedName>
            <fullName evidence="10">Arginine biosynthesis bifunctional protein ArgJ beta chain</fullName>
        </recommendedName>
    </component>
</protein>
<feature type="active site" description="Nucleophile" evidence="10">
    <location>
        <position position="190"/>
    </location>
</feature>
<dbReference type="Proteomes" id="UP001154312">
    <property type="component" value="Unassembled WGS sequence"/>
</dbReference>
<comment type="similarity">
    <text evidence="1 10">Belongs to the ArgJ family.</text>
</comment>
<dbReference type="Gene3D" id="3.60.70.12">
    <property type="entry name" value="L-amino peptidase D-ALA esterase/amidase"/>
    <property type="match status" value="1"/>
</dbReference>
<feature type="binding site" evidence="10">
    <location>
        <position position="276"/>
    </location>
    <ligand>
        <name>substrate</name>
    </ligand>
</feature>
<comment type="function">
    <text evidence="10">Catalyzes two activities which are involved in the cyclic version of arginine biosynthesis: the synthesis of N-acetylglutamate from glutamate and acetyl-CoA as the acetyl donor, and of ornithine by transacetylation between N(2)-acetylornithine and glutamate.</text>
</comment>
<dbReference type="EC" id="2.3.1.1" evidence="10"/>
<dbReference type="GO" id="GO:0004042">
    <property type="term" value="F:L-glutamate N-acetyltransferase activity"/>
    <property type="evidence" value="ECO:0007669"/>
    <property type="project" value="UniProtKB-UniRule"/>
</dbReference>
<dbReference type="PANTHER" id="PTHR23100:SF0">
    <property type="entry name" value="ARGININE BIOSYNTHESIS BIFUNCTIONAL PROTEIN ARGJ, MITOCHONDRIAL"/>
    <property type="match status" value="1"/>
</dbReference>
<dbReference type="HAMAP" id="MF_01106">
    <property type="entry name" value="ArgJ"/>
    <property type="match status" value="1"/>
</dbReference>
<evidence type="ECO:0000256" key="7">
    <source>
        <dbReference type="ARBA" id="ARBA00023268"/>
    </source>
</evidence>
<feature type="chain" id="PRO_5041027225" description="Arginine biosynthesis bifunctional protein ArgJ beta chain" evidence="10">
    <location>
        <begin position="190"/>
        <end position="403"/>
    </location>
</feature>
<feature type="chain" id="PRO_5041027226" description="Arginine biosynthesis bifunctional protein ArgJ alpha chain" evidence="10">
    <location>
        <begin position="1"/>
        <end position="189"/>
    </location>
</feature>
<dbReference type="EMBL" id="JAKOAV010000009">
    <property type="protein sequence ID" value="MDF9408090.1"/>
    <property type="molecule type" value="Genomic_DNA"/>
</dbReference>
<dbReference type="GO" id="GO:0005737">
    <property type="term" value="C:cytoplasm"/>
    <property type="evidence" value="ECO:0007669"/>
    <property type="project" value="UniProtKB-SubCell"/>
</dbReference>
<evidence type="ECO:0000313" key="11">
    <source>
        <dbReference type="EMBL" id="MDF9408090.1"/>
    </source>
</evidence>
<dbReference type="AlphaFoldDB" id="A0A9X4GYS2"/>
<evidence type="ECO:0000313" key="12">
    <source>
        <dbReference type="Proteomes" id="UP001154312"/>
    </source>
</evidence>
<keyword evidence="4 10" id="KW-0028">Amino-acid biosynthesis</keyword>
<dbReference type="Pfam" id="PF01960">
    <property type="entry name" value="ArgJ"/>
    <property type="match status" value="1"/>
</dbReference>
<dbReference type="GO" id="GO:0006526">
    <property type="term" value="P:L-arginine biosynthetic process"/>
    <property type="evidence" value="ECO:0007669"/>
    <property type="project" value="UniProtKB-UniRule"/>
</dbReference>
<evidence type="ECO:0000256" key="2">
    <source>
        <dbReference type="ARBA" id="ARBA00011475"/>
    </source>
</evidence>
<dbReference type="InterPro" id="IPR016117">
    <property type="entry name" value="ArgJ-like_dom_sf"/>
</dbReference>
<evidence type="ECO:0000256" key="5">
    <source>
        <dbReference type="ARBA" id="ARBA00022679"/>
    </source>
</evidence>
<dbReference type="NCBIfam" id="TIGR00120">
    <property type="entry name" value="ArgJ"/>
    <property type="match status" value="1"/>
</dbReference>
<keyword evidence="5 10" id="KW-0808">Transferase</keyword>
<dbReference type="FunFam" id="3.60.70.12:FF:000001">
    <property type="entry name" value="Arginine biosynthesis bifunctional protein ArgJ, chloroplastic"/>
    <property type="match status" value="1"/>
</dbReference>
<proteinExistence type="inferred from homology"/>
<evidence type="ECO:0000256" key="4">
    <source>
        <dbReference type="ARBA" id="ARBA00022605"/>
    </source>
</evidence>
<gene>
    <name evidence="10 11" type="primary">argJ</name>
    <name evidence="11" type="ORF">L7E55_06910</name>
</gene>
<evidence type="ECO:0000256" key="10">
    <source>
        <dbReference type="HAMAP-Rule" id="MF_01106"/>
    </source>
</evidence>
<dbReference type="InterPro" id="IPR042195">
    <property type="entry name" value="ArgJ_beta_C"/>
</dbReference>
<keyword evidence="10" id="KW-0963">Cytoplasm</keyword>
<dbReference type="InterPro" id="IPR002813">
    <property type="entry name" value="Arg_biosynth_ArgJ"/>
</dbReference>
<feature type="binding site" evidence="10">
    <location>
        <position position="153"/>
    </location>
    <ligand>
        <name>substrate</name>
    </ligand>
</feature>
<dbReference type="FunFam" id="3.10.20.340:FF:000001">
    <property type="entry name" value="Arginine biosynthesis bifunctional protein ArgJ, chloroplastic"/>
    <property type="match status" value="1"/>
</dbReference>
<comment type="pathway">
    <text evidence="10">Amino-acid biosynthesis; L-arginine biosynthesis; L-ornithine and N-acetyl-L-glutamate from L-glutamate and N(2)-acetyl-L-ornithine (cyclic): step 1/1.</text>
</comment>
<comment type="subcellular location">
    <subcellularLocation>
        <location evidence="10">Cytoplasm</location>
    </subcellularLocation>
</comment>
<sequence length="403" mass="41907">MESECNLSGGVTAAAGFQAGTASAGIKYKIKKDIAVICSNVPAVAAGVFTTNIVKAAPVLVSMERIAGGKAQAIVMNSGNANACNGEQGMGDALAMASAAATVLGIPEELVLVASTGVIGQKMPMEKVLLGIRQAAGEISAVGGTMAAEAIMTTDTVPKETARKIVIGGKTVTVGGMAKGSGMIHPDMATLLCFITTDAAISPNCLQRALKHAVSCSFNMISVDRDTSTNDTAVVLANGFAGNPVIDNEGDEYISFRDVLTDVCVNLAIDIARDGEGATKLIQVETRNALTLEDARLAAKSVAGSNLVKAAIFGRDANWGRVLCAAGYSGANFDPGRVDIFLGNEQVTKKGCSVEFSEERALEVLNNDTVRIIIDFNIGKYDATAWGCDLTYDYVRINGDYRT</sequence>
<comment type="subunit">
    <text evidence="2 10">Heterotetramer of two alpha and two beta chains.</text>
</comment>
<keyword evidence="12" id="KW-1185">Reference proteome</keyword>
<feature type="binding site" evidence="10">
    <location>
        <position position="179"/>
    </location>
    <ligand>
        <name>substrate</name>
    </ligand>
</feature>
<keyword evidence="6 10" id="KW-0068">Autocatalytic cleavage</keyword>
<feature type="binding site" evidence="10">
    <location>
        <position position="190"/>
    </location>
    <ligand>
        <name>substrate</name>
    </ligand>
</feature>
<feature type="binding site" evidence="10">
    <location>
        <position position="398"/>
    </location>
    <ligand>
        <name>substrate</name>
    </ligand>
</feature>
<comment type="catalytic activity">
    <reaction evidence="9 10">
        <text>N(2)-acetyl-L-ornithine + L-glutamate = N-acetyl-L-glutamate + L-ornithine</text>
        <dbReference type="Rhea" id="RHEA:15349"/>
        <dbReference type="ChEBI" id="CHEBI:29985"/>
        <dbReference type="ChEBI" id="CHEBI:44337"/>
        <dbReference type="ChEBI" id="CHEBI:46911"/>
        <dbReference type="ChEBI" id="CHEBI:57805"/>
        <dbReference type="EC" id="2.3.1.35"/>
    </reaction>
</comment>
<dbReference type="CDD" id="cd02152">
    <property type="entry name" value="OAT"/>
    <property type="match status" value="1"/>
</dbReference>
<comment type="catalytic activity">
    <reaction evidence="10">
        <text>L-glutamate + acetyl-CoA = N-acetyl-L-glutamate + CoA + H(+)</text>
        <dbReference type="Rhea" id="RHEA:24292"/>
        <dbReference type="ChEBI" id="CHEBI:15378"/>
        <dbReference type="ChEBI" id="CHEBI:29985"/>
        <dbReference type="ChEBI" id="CHEBI:44337"/>
        <dbReference type="ChEBI" id="CHEBI:57287"/>
        <dbReference type="ChEBI" id="CHEBI:57288"/>
        <dbReference type="EC" id="2.3.1.1"/>
    </reaction>
</comment>
<comment type="caution">
    <text evidence="11">The sequence shown here is derived from an EMBL/GenBank/DDBJ whole genome shotgun (WGS) entry which is preliminary data.</text>
</comment>
<name>A0A9X4GYS2_9FIRM</name>
<feature type="site" description="Involved in the stabilization of negative charge on the oxyanion by the formation of the oxyanion hole" evidence="10">
    <location>
        <position position="117"/>
    </location>
</feature>
<feature type="binding site" evidence="10">
    <location>
        <position position="403"/>
    </location>
    <ligand>
        <name>substrate</name>
    </ligand>
</feature>
<dbReference type="RefSeq" id="WP_277443371.1">
    <property type="nucleotide sequence ID" value="NZ_JAKOAV010000009.1"/>
</dbReference>
<dbReference type="SUPFAM" id="SSF56266">
    <property type="entry name" value="DmpA/ArgJ-like"/>
    <property type="match status" value="1"/>
</dbReference>
<evidence type="ECO:0000256" key="3">
    <source>
        <dbReference type="ARBA" id="ARBA00022571"/>
    </source>
</evidence>
<feature type="site" description="Involved in the stabilization of negative charge on the oxyanion by the formation of the oxyanion hole" evidence="10">
    <location>
        <position position="116"/>
    </location>
</feature>
<comment type="pathway">
    <text evidence="10">Amino-acid biosynthesis; L-arginine biosynthesis; N(2)-acetyl-L-ornithine from L-glutamate: step 1/4.</text>
</comment>
<dbReference type="Gene3D" id="3.10.20.340">
    <property type="entry name" value="ArgJ beta chain, C-terminal domain"/>
    <property type="match status" value="1"/>
</dbReference>
<dbReference type="GO" id="GO:0004358">
    <property type="term" value="F:L-glutamate N-acetyltransferase activity, acting on acetyl-L-ornithine as donor"/>
    <property type="evidence" value="ECO:0007669"/>
    <property type="project" value="UniProtKB-UniRule"/>
</dbReference>
<reference evidence="11" key="1">
    <citation type="submission" date="2022-02" db="EMBL/GenBank/DDBJ databases">
        <authorList>
            <person name="Leng L."/>
        </authorList>
    </citation>
    <scope>NUCLEOTIDE SEQUENCE</scope>
    <source>
        <strain evidence="11">JI</strain>
    </source>
</reference>
<keyword evidence="8 10" id="KW-0012">Acyltransferase</keyword>
<evidence type="ECO:0000256" key="6">
    <source>
        <dbReference type="ARBA" id="ARBA00022813"/>
    </source>
</evidence>
<evidence type="ECO:0000256" key="8">
    <source>
        <dbReference type="ARBA" id="ARBA00023315"/>
    </source>
</evidence>
<feature type="site" description="Cleavage; by autolysis" evidence="10">
    <location>
        <begin position="189"/>
        <end position="190"/>
    </location>
</feature>
<dbReference type="GO" id="GO:0006592">
    <property type="term" value="P:ornithine biosynthetic process"/>
    <property type="evidence" value="ECO:0007669"/>
    <property type="project" value="TreeGrafter"/>
</dbReference>
<dbReference type="NCBIfam" id="NF003802">
    <property type="entry name" value="PRK05388.1"/>
    <property type="match status" value="1"/>
</dbReference>
<keyword evidence="3 10" id="KW-0055">Arginine biosynthesis</keyword>
<evidence type="ECO:0000256" key="1">
    <source>
        <dbReference type="ARBA" id="ARBA00006774"/>
    </source>
</evidence>